<dbReference type="SMART" id="SM00179">
    <property type="entry name" value="EGF_CA"/>
    <property type="match status" value="3"/>
</dbReference>
<feature type="domain" description="EGF-like" evidence="16">
    <location>
        <begin position="2110"/>
        <end position="2146"/>
    </location>
</feature>
<feature type="disulfide bond" evidence="12">
    <location>
        <begin position="315"/>
        <end position="333"/>
    </location>
</feature>
<gene>
    <name evidence="18" type="primary">LOC103557597</name>
</gene>
<dbReference type="SMART" id="SM00192">
    <property type="entry name" value="LDLa"/>
    <property type="match status" value="13"/>
</dbReference>
<accession>A0ABM4MR60</accession>
<dbReference type="PROSITE" id="PS01186">
    <property type="entry name" value="EGF_2"/>
    <property type="match status" value="1"/>
</dbReference>
<keyword evidence="17" id="KW-1185">Reference proteome</keyword>
<feature type="disulfide bond" evidence="12">
    <location>
        <begin position="210"/>
        <end position="225"/>
    </location>
</feature>
<dbReference type="PRINTS" id="PR00261">
    <property type="entry name" value="LDLRECEPTOR"/>
</dbReference>
<keyword evidence="5" id="KW-0677">Repeat</keyword>
<feature type="disulfide bond" evidence="12">
    <location>
        <begin position="1177"/>
        <end position="1192"/>
    </location>
</feature>
<dbReference type="SUPFAM" id="SSF57424">
    <property type="entry name" value="LDL receptor-like module"/>
    <property type="match status" value="12"/>
</dbReference>
<comment type="subcellular location">
    <subcellularLocation>
        <location evidence="1">Membrane</location>
        <topology evidence="1">Single-pass membrane protein</topology>
    </subcellularLocation>
</comment>
<sequence length="2231" mass="246896">MAGPELAECLLSHCRRGHGASATPRPKERRRDRCEALRRCRSPAPPRPALPWEIPRPPPPSRPLHPRHQPSPMSGDGGSKARPGRPLRPACGSLGRGRLQPGGAGTQGGLSRALSPLVPSTGMGRQALLLLLLRVLAALGGLGGSEMDEVKCNLTRQAACGGSCIPVAWLCNGEQECPDGTDEQCEEICHGHPQAWQCDDGKCISVSWLCDGVGDCLDGSDEVDCERLTGCPDQKIQCPGNSQCRDAWELCDVHKDCEDGFDKARCPRNHCLAGQWQCKNKVCVMDSWKCDGIDNCGDSSDEEVCASCPEGMVRCDEGKCILESLMCDGEADCMDGTDEPTTCGKNCSLANGGCEGQCSDTQWGVQCSCGTGWQLQLDGQSCGDVDECSTAYSPCGQLCHNTPGSYSCECTQGHQLYNGTDCRVTGDAVKILIATDQELGVLNRRTGSYETLIPIKSRPTSVAYDLERNMYFWVDEVLNVFVLGKPNSVSLYPELKTVNSISLDWVTGQLYWASSLTRVIYAGLSDGRGYVKILEKDLVPEQLIVFPEKRSLYWVNRGEKGMRTIETAGMDGSDRKVLAVVNMEEPVGLTLDHVMGRLYWISKYKESIETVNVDGTRRHTFPEIFLPHEEPIGLAVFENSFLWASKIQLFHTSPHAPKKREVLLNTSISAFSVLHKSRQPKSRYPACVPGSCSHLCLLSPIHPKGYKCVCPEGMFLLPSGSCTELKLVFSSGKRLYLLKVGFMGSAIEKTLVQEHPGNIYLLDIDWKRNLIYWTDAQGQLLYSTGYSGENQEIWTEHTVCSASVDISTGDLYWLPCDRSAIQKTRITGPDTDTLYRTGSIILHLLLDWPKRMLYWVESGKYLQSMTFDGKNRQEVWRGTWTAETHVALDLGASSILWTTKGLGLQSLSLLKNRTYTLNKTWSDGIIAAHEPYLVTVNRAALMLWNRRMVEPFSVSKEPHIRKMIILAEDQQVPDPEAEEVATTTPPTRPPPPPLLCTRSSVPCRNGQECISRENLCNGEPDCQDGSDEENCSQFCNKPGVFQCLDGDKCIEEKYHCDGARQCLDGSDEWDCWKPTEDCSLRCDNKTRCIPKSWLCDGHPDCADKKDEQRCIHEKCGTSEFRCRNGQCISYSLRCDGNRDCLDHSDEEGCPAAWPLRCPGGEVKCPRSGECVLADWICDHDLDCKDGTDEKDCDPEELRCGSRQWSCASGDQCVPDSWLCDGQRDCRDGSDEAGCPPEKCQSSEFQCRSHACLNVSLVCDGKEDCADGSDEGGKCSSSACGQAQCSHSCYKSPQGPTCACEQGFELKSSGQICKDVDECQKLGGQPCSQTCVNTRGSYSCTCHPGYLLEPDGHTCKATGPEPILLVAIQFNLLLYGLRSLKEDILATTDKNLIIFSIDYDLVEQKIFWTDLGAESIKWISMDTKKKGTMVKGVSLGIKSDCIVVDWIGRNLYWMDGTAGRILAIQLTAIWRGKSEYTIVLDDDLNQARSLALDPLNGLMYWSEIGGEPQIEQAGMDGSSRKILINQGLGWPTSIALDQLSWKIFWSDDKFHCIGSANLDGTGISMLQLTQIKNPFSVAVFEDEVFWSEMKTRTVQRMKKTTGKNRAVLIKRFEQPYGLKIMHAVLQPRSSNPCLDTGCSHLCLLSPRSKGSCHCPVGLLLADDGISCVPLEESAFLFLVFPTVITQIYVKNLETSLGQATLPEHRILPFTNVNQLASVDYLVQEKTLYLSESDSGDIRLLRLKESGKLSWRKIISVEGTVIDLAVDWFSGNIYWIDSENPHISVASPKGQYSTVLFSENLYRPTSVVLHPPTAIMCFVDQGSQEDSKRGSSIECASMDGSRRKVLWQKSEVPVGLTFSDSETRVYWADAGRGLIESIQQDGSRYRVDRRGIQGLNLFTYGQGMIFWTTIDDAQITKVWYSKAELVENRWFQVDQKIVDLKVYSKLNQQGSNSCSKDNGGCSHICLPNPEGQTCKCPRGYYLADTSKCIEAAQCAAPLQSCKDGQKCIPMEQVCDGRADCLDGSDEMGCTYPDKTHSTPTPKKPEAGKRVTPKAAHSLQAPESTKASYQDPEGMNYPVRRTLNPLIPARESKTSDTKERGASVRPKDSQMSKHLPCSSDFCNGRGICTMEGELRKCSCLMEYGGEFCEEAVRGPAPGYIALSLIITLSVVLVALGAYVYFKREHEFKRNSTASSRNSTCYKESDQEEVNLMNSETFVNEAYDEQELLTSLQTD</sequence>
<keyword evidence="8 11" id="KW-1015">Disulfide bond</keyword>
<dbReference type="InterPro" id="IPR049883">
    <property type="entry name" value="NOTCH1_EGF-like"/>
</dbReference>
<feature type="repeat" description="LDL-receptor class B" evidence="13">
    <location>
        <begin position="550"/>
        <end position="595"/>
    </location>
</feature>
<dbReference type="PROSITE" id="PS00010">
    <property type="entry name" value="ASX_HYDROXYL"/>
    <property type="match status" value="2"/>
</dbReference>
<dbReference type="InterPro" id="IPR011042">
    <property type="entry name" value="6-blade_b-propeller_TolB-like"/>
</dbReference>
<keyword evidence="10" id="KW-0325">Glycoprotein</keyword>
<evidence type="ECO:0000313" key="17">
    <source>
        <dbReference type="Proteomes" id="UP001652662"/>
    </source>
</evidence>
<evidence type="ECO:0000256" key="13">
    <source>
        <dbReference type="PROSITE-ProRule" id="PRU00461"/>
    </source>
</evidence>
<feature type="compositionally biased region" description="Pro residues" evidence="14">
    <location>
        <begin position="43"/>
        <end position="63"/>
    </location>
</feature>
<feature type="disulfide bond" evidence="11">
    <location>
        <begin position="2136"/>
        <end position="2145"/>
    </location>
</feature>
<feature type="disulfide bond" evidence="12">
    <location>
        <begin position="290"/>
        <end position="305"/>
    </location>
</feature>
<evidence type="ECO:0000256" key="5">
    <source>
        <dbReference type="ARBA" id="ARBA00022737"/>
    </source>
</evidence>
<evidence type="ECO:0000256" key="12">
    <source>
        <dbReference type="PROSITE-ProRule" id="PRU00124"/>
    </source>
</evidence>
<keyword evidence="7 15" id="KW-0472">Membrane</keyword>
<dbReference type="InterPro" id="IPR018097">
    <property type="entry name" value="EGF_Ca-bd_CS"/>
</dbReference>
<name>A0ABM4MR60_EQUPR</name>
<protein>
    <submittedName>
        <fullName evidence="18">Low-density lipoprotein receptor-related protein 2-like isoform X1</fullName>
    </submittedName>
</protein>
<feature type="repeat" description="LDL-receptor class B" evidence="13">
    <location>
        <begin position="1496"/>
        <end position="1539"/>
    </location>
</feature>
<feature type="disulfide bond" evidence="12">
    <location>
        <begin position="271"/>
        <end position="283"/>
    </location>
</feature>
<evidence type="ECO:0000256" key="10">
    <source>
        <dbReference type="ARBA" id="ARBA00023180"/>
    </source>
</evidence>
<evidence type="ECO:0000256" key="8">
    <source>
        <dbReference type="ARBA" id="ARBA00023157"/>
    </source>
</evidence>
<feature type="domain" description="EGF-like" evidence="16">
    <location>
        <begin position="384"/>
        <end position="423"/>
    </location>
</feature>
<evidence type="ECO:0000256" key="7">
    <source>
        <dbReference type="ARBA" id="ARBA00023136"/>
    </source>
</evidence>
<feature type="compositionally biased region" description="Basic and acidic residues" evidence="14">
    <location>
        <begin position="2087"/>
        <end position="2108"/>
    </location>
</feature>
<feature type="domain" description="EGF-like" evidence="16">
    <location>
        <begin position="1314"/>
        <end position="1355"/>
    </location>
</feature>
<dbReference type="CDD" id="cd00112">
    <property type="entry name" value="LDLa"/>
    <property type="match status" value="12"/>
</dbReference>
<dbReference type="PANTHER" id="PTHR22722">
    <property type="entry name" value="LOW-DENSITY LIPOPROTEIN RECEPTOR-RELATED PROTEIN 2-RELATED"/>
    <property type="match status" value="1"/>
</dbReference>
<keyword evidence="9" id="KW-0675">Receptor</keyword>
<feature type="disulfide bond" evidence="12">
    <location>
        <begin position="1095"/>
        <end position="1110"/>
    </location>
</feature>
<dbReference type="PROSITE" id="PS00022">
    <property type="entry name" value="EGF_1"/>
    <property type="match status" value="1"/>
</dbReference>
<dbReference type="SMART" id="SM00181">
    <property type="entry name" value="EGF"/>
    <property type="match status" value="11"/>
</dbReference>
<dbReference type="Pfam" id="PF07645">
    <property type="entry name" value="EGF_CA"/>
    <property type="match status" value="2"/>
</dbReference>
<feature type="disulfide bond" evidence="12">
    <location>
        <begin position="308"/>
        <end position="320"/>
    </location>
</feature>
<dbReference type="InterPro" id="IPR009030">
    <property type="entry name" value="Growth_fac_rcpt_cys_sf"/>
</dbReference>
<evidence type="ECO:0000256" key="2">
    <source>
        <dbReference type="ARBA" id="ARBA00022536"/>
    </source>
</evidence>
<dbReference type="InterPro" id="IPR023415">
    <property type="entry name" value="LDLR_class-A_CS"/>
</dbReference>
<dbReference type="Gene3D" id="2.10.25.10">
    <property type="entry name" value="Laminin"/>
    <property type="match status" value="4"/>
</dbReference>
<evidence type="ECO:0000256" key="4">
    <source>
        <dbReference type="ARBA" id="ARBA00022692"/>
    </source>
</evidence>
<feature type="disulfide bond" evidence="12">
    <location>
        <begin position="198"/>
        <end position="216"/>
    </location>
</feature>
<comment type="caution">
    <text evidence="11">Lacks conserved residue(s) required for the propagation of feature annotation.</text>
</comment>
<evidence type="ECO:0000256" key="3">
    <source>
        <dbReference type="ARBA" id="ARBA00022583"/>
    </source>
</evidence>
<evidence type="ECO:0000256" key="15">
    <source>
        <dbReference type="SAM" id="Phobius"/>
    </source>
</evidence>
<evidence type="ECO:0000313" key="18">
    <source>
        <dbReference type="RefSeq" id="XP_070455181.1"/>
    </source>
</evidence>
<feature type="disulfide bond" evidence="12">
    <location>
        <begin position="152"/>
        <end position="164"/>
    </location>
</feature>
<dbReference type="PANTHER" id="PTHR22722:SF12">
    <property type="entry name" value="EGF-LIKE DOMAIN-CONTAINING PROTEIN"/>
    <property type="match status" value="1"/>
</dbReference>
<dbReference type="Proteomes" id="UP001652662">
    <property type="component" value="Chromosome 28"/>
</dbReference>
<dbReference type="InterPro" id="IPR000152">
    <property type="entry name" value="EGF-type_Asp/Asn_hydroxyl_site"/>
</dbReference>
<dbReference type="PROSITE" id="PS01187">
    <property type="entry name" value="EGF_CA"/>
    <property type="match status" value="2"/>
</dbReference>
<dbReference type="GeneID" id="103557597"/>
<evidence type="ECO:0000256" key="11">
    <source>
        <dbReference type="PROSITE-ProRule" id="PRU00076"/>
    </source>
</evidence>
<dbReference type="SUPFAM" id="SSF63825">
    <property type="entry name" value="YWTD domain"/>
    <property type="match status" value="4"/>
</dbReference>
<dbReference type="Pfam" id="PF00057">
    <property type="entry name" value="Ldl_recept_a"/>
    <property type="match status" value="11"/>
</dbReference>
<dbReference type="RefSeq" id="XP_070455181.1">
    <property type="nucleotide sequence ID" value="XM_070599080.1"/>
</dbReference>
<dbReference type="Gene3D" id="4.10.400.10">
    <property type="entry name" value="Low-density Lipoprotein Receptor"/>
    <property type="match status" value="13"/>
</dbReference>
<dbReference type="SUPFAM" id="SSF57196">
    <property type="entry name" value="EGF/Laminin"/>
    <property type="match status" value="4"/>
</dbReference>
<dbReference type="SUPFAM" id="SSF57184">
    <property type="entry name" value="Growth factor receptor domain"/>
    <property type="match status" value="1"/>
</dbReference>
<evidence type="ECO:0000259" key="16">
    <source>
        <dbReference type="PROSITE" id="PS50026"/>
    </source>
</evidence>
<dbReference type="PROSITE" id="PS01209">
    <property type="entry name" value="LDLRA_1"/>
    <property type="match status" value="6"/>
</dbReference>
<feature type="disulfide bond" evidence="12">
    <location>
        <begin position="1115"/>
        <end position="1127"/>
    </location>
</feature>
<reference evidence="18" key="1">
    <citation type="submission" date="2025-08" db="UniProtKB">
        <authorList>
            <consortium name="RefSeq"/>
        </authorList>
    </citation>
    <scope>IDENTIFICATION</scope>
    <source>
        <tissue evidence="18">Blood</tissue>
    </source>
</reference>
<keyword evidence="2 11" id="KW-0245">EGF-like domain</keyword>
<feature type="disulfide bond" evidence="12">
    <location>
        <begin position="278"/>
        <end position="296"/>
    </location>
</feature>
<feature type="disulfide bond" evidence="12">
    <location>
        <begin position="1134"/>
        <end position="1149"/>
    </location>
</feature>
<keyword evidence="6 15" id="KW-1133">Transmembrane helix</keyword>
<dbReference type="InterPro" id="IPR036055">
    <property type="entry name" value="LDL_receptor-like_sf"/>
</dbReference>
<dbReference type="Pfam" id="PF00058">
    <property type="entry name" value="Ldl_recept_b"/>
    <property type="match status" value="3"/>
</dbReference>
<feature type="disulfide bond" evidence="12">
    <location>
        <begin position="1239"/>
        <end position="1251"/>
    </location>
</feature>
<dbReference type="PROSITE" id="PS50068">
    <property type="entry name" value="LDLRA_2"/>
    <property type="match status" value="13"/>
</dbReference>
<evidence type="ECO:0000256" key="1">
    <source>
        <dbReference type="ARBA" id="ARBA00004167"/>
    </source>
</evidence>
<feature type="repeat" description="LDL-receptor class B" evidence="13">
    <location>
        <begin position="1769"/>
        <end position="1811"/>
    </location>
</feature>
<dbReference type="InterPro" id="IPR000742">
    <property type="entry name" value="EGF"/>
</dbReference>
<dbReference type="PROSITE" id="PS51120">
    <property type="entry name" value="LDLRB"/>
    <property type="match status" value="3"/>
</dbReference>
<keyword evidence="4 15" id="KW-0812">Transmembrane</keyword>
<evidence type="ECO:0000256" key="6">
    <source>
        <dbReference type="ARBA" id="ARBA00022989"/>
    </source>
</evidence>
<dbReference type="InterPro" id="IPR001881">
    <property type="entry name" value="EGF-like_Ca-bd_dom"/>
</dbReference>
<dbReference type="CDD" id="cd00054">
    <property type="entry name" value="EGF_CA"/>
    <property type="match status" value="2"/>
</dbReference>
<evidence type="ECO:0000256" key="14">
    <source>
        <dbReference type="SAM" id="MobiDB-lite"/>
    </source>
</evidence>
<organism evidence="17 18">
    <name type="scientific">Equus przewalskii</name>
    <name type="common">Przewalski's horse</name>
    <name type="synonym">Equus caballus przewalskii</name>
    <dbReference type="NCBI Taxonomy" id="9798"/>
    <lineage>
        <taxon>Eukaryota</taxon>
        <taxon>Metazoa</taxon>
        <taxon>Chordata</taxon>
        <taxon>Craniata</taxon>
        <taxon>Vertebrata</taxon>
        <taxon>Euteleostomi</taxon>
        <taxon>Mammalia</taxon>
        <taxon>Eutheria</taxon>
        <taxon>Laurasiatheria</taxon>
        <taxon>Perissodactyla</taxon>
        <taxon>Equidae</taxon>
        <taxon>Equus</taxon>
    </lineage>
</organism>
<dbReference type="Gene3D" id="2.120.10.30">
    <property type="entry name" value="TolB, C-terminal domain"/>
    <property type="match status" value="4"/>
</dbReference>
<dbReference type="InterPro" id="IPR051221">
    <property type="entry name" value="LDLR-related"/>
</dbReference>
<dbReference type="SMART" id="SM00135">
    <property type="entry name" value="LY"/>
    <property type="match status" value="13"/>
</dbReference>
<dbReference type="InterPro" id="IPR002172">
    <property type="entry name" value="LDrepeatLR_classA_rpt"/>
</dbReference>
<feature type="disulfide bond" evidence="12">
    <location>
        <begin position="1219"/>
        <end position="1234"/>
    </location>
</feature>
<feature type="disulfide bond" evidence="12">
    <location>
        <begin position="1122"/>
        <end position="1140"/>
    </location>
</feature>
<feature type="compositionally biased region" description="Basic and acidic residues" evidence="14">
    <location>
        <begin position="25"/>
        <end position="38"/>
    </location>
</feature>
<feature type="disulfide bond" evidence="12">
    <location>
        <begin position="1016"/>
        <end position="1031"/>
    </location>
</feature>
<feature type="transmembrane region" description="Helical" evidence="15">
    <location>
        <begin position="2155"/>
        <end position="2178"/>
    </location>
</feature>
<feature type="disulfide bond" evidence="12">
    <location>
        <begin position="251"/>
        <end position="266"/>
    </location>
</feature>
<dbReference type="InterPro" id="IPR000033">
    <property type="entry name" value="LDLR_classB_rpt"/>
</dbReference>
<proteinExistence type="predicted"/>
<feature type="region of interest" description="Disordered" evidence="14">
    <location>
        <begin position="2029"/>
        <end position="2108"/>
    </location>
</feature>
<feature type="disulfide bond" evidence="12">
    <location>
        <begin position="1056"/>
        <end position="1071"/>
    </location>
</feature>
<keyword evidence="3" id="KW-0254">Endocytosis</keyword>
<feature type="disulfide bond" evidence="12">
    <location>
        <begin position="1246"/>
        <end position="1264"/>
    </location>
</feature>
<dbReference type="Pfam" id="PF14670">
    <property type="entry name" value="FXa_inhibition"/>
    <property type="match status" value="1"/>
</dbReference>
<feature type="region of interest" description="Disordered" evidence="14">
    <location>
        <begin position="13"/>
        <end position="110"/>
    </location>
</feature>
<dbReference type="PROSITE" id="PS50026">
    <property type="entry name" value="EGF_3"/>
    <property type="match status" value="3"/>
</dbReference>
<evidence type="ECO:0000256" key="9">
    <source>
        <dbReference type="ARBA" id="ARBA00023170"/>
    </source>
</evidence>
<feature type="disulfide bond" evidence="12">
    <location>
        <begin position="2012"/>
        <end position="2027"/>
    </location>
</feature>